<keyword evidence="3" id="KW-1185">Reference proteome</keyword>
<proteinExistence type="predicted"/>
<feature type="transmembrane region" description="Helical" evidence="1">
    <location>
        <begin position="7"/>
        <end position="31"/>
    </location>
</feature>
<dbReference type="SUPFAM" id="SSF53850">
    <property type="entry name" value="Periplasmic binding protein-like II"/>
    <property type="match status" value="1"/>
</dbReference>
<dbReference type="STRING" id="1915309.AXG55_04790"/>
<gene>
    <name evidence="2" type="ORF">AXG55_04790</name>
</gene>
<sequence length="326" mass="36383">MSKAPKYLNFILIFKLLLFCFLISGCTKLWMGTPELGSKSFPIEFYINSPNPFFKNDDAPSHLQSCIEEKTGYRVNFNFVSDEKAVISALTRGTAQYGVISSIAYVGASTRTPLKSILIFSQKGSPSSRAVIIGNTSVWKNFFQKSGLALNAFTFHHEATLQYFNKATVAYENPESVIGFFVPRMYFLQRNIFPSAAIFVGSFSSVFQAIDDNLATIGVVSENEIDTKFPNATPIQLGTQFSNYIVLGLSQNLPGQVLIENQSNINSTSATLTKGMELCSQIKAADFKKLFQADGVQKSNEKLFTFTKELYEFQQENIRILTQRVP</sequence>
<keyword evidence="1" id="KW-0472">Membrane</keyword>
<dbReference type="OrthoDB" id="5291818at2"/>
<evidence type="ECO:0000313" key="3">
    <source>
        <dbReference type="Proteomes" id="UP000184731"/>
    </source>
</evidence>
<protein>
    <submittedName>
        <fullName evidence="2">Uncharacterized protein</fullName>
    </submittedName>
</protein>
<dbReference type="AlphaFoldDB" id="A0A1L4CZ74"/>
<reference evidence="2 3" key="1">
    <citation type="submission" date="2016-10" db="EMBL/GenBank/DDBJ databases">
        <title>Silvanigrella aquatica sp. nov., isolated from a freshwater lake located in the Black Forest, Germany, description of Silvanigrellaceae fam. nov., Silvanigrellales ord. nov., reclassification of the order Bdellovibrionales in the class Oligoflexia, reclassification of the families Bacteriovoracaceae and Halobacteriovoraceae in the new order Bacteriovoracales ord. nov., and reclassification of the family Pseudobacteriovoracaceae in the order Oligoflexiales.</title>
        <authorList>
            <person name="Hahn M.W."/>
            <person name="Schmidt J."/>
            <person name="Koll U."/>
            <person name="Rohde M."/>
            <person name="Verbag S."/>
            <person name="Pitt A."/>
            <person name="Nakai R."/>
            <person name="Naganuma T."/>
            <person name="Lang E."/>
        </authorList>
    </citation>
    <scope>NUCLEOTIDE SEQUENCE [LARGE SCALE GENOMIC DNA]</scope>
    <source>
        <strain evidence="2 3">MWH-Nonnen-W8red</strain>
    </source>
</reference>
<keyword evidence="1" id="KW-1133">Transmembrane helix</keyword>
<dbReference type="EMBL" id="CP017834">
    <property type="protein sequence ID" value="APJ03254.1"/>
    <property type="molecule type" value="Genomic_DNA"/>
</dbReference>
<organism evidence="2 3">
    <name type="scientific">Silvanigrella aquatica</name>
    <dbReference type="NCBI Taxonomy" id="1915309"/>
    <lineage>
        <taxon>Bacteria</taxon>
        <taxon>Pseudomonadati</taxon>
        <taxon>Bdellovibrionota</taxon>
        <taxon>Oligoflexia</taxon>
        <taxon>Silvanigrellales</taxon>
        <taxon>Silvanigrellaceae</taxon>
        <taxon>Silvanigrella</taxon>
    </lineage>
</organism>
<evidence type="ECO:0000313" key="2">
    <source>
        <dbReference type="EMBL" id="APJ03254.1"/>
    </source>
</evidence>
<dbReference type="KEGG" id="saqi:AXG55_04790"/>
<name>A0A1L4CZ74_9BACT</name>
<accession>A0A1L4CZ74</accession>
<dbReference type="RefSeq" id="WP_148696983.1">
    <property type="nucleotide sequence ID" value="NZ_CP017834.1"/>
</dbReference>
<keyword evidence="1" id="KW-0812">Transmembrane</keyword>
<evidence type="ECO:0000256" key="1">
    <source>
        <dbReference type="SAM" id="Phobius"/>
    </source>
</evidence>
<dbReference type="Proteomes" id="UP000184731">
    <property type="component" value="Chromosome"/>
</dbReference>
<dbReference type="Pfam" id="PF12974">
    <property type="entry name" value="Phosphonate-bd"/>
    <property type="match status" value="1"/>
</dbReference>
<dbReference type="PROSITE" id="PS51257">
    <property type="entry name" value="PROKAR_LIPOPROTEIN"/>
    <property type="match status" value="1"/>
</dbReference>
<dbReference type="Gene3D" id="3.40.190.10">
    <property type="entry name" value="Periplasmic binding protein-like II"/>
    <property type="match status" value="2"/>
</dbReference>